<dbReference type="OrthoDB" id="9817918at2"/>
<evidence type="ECO:0000313" key="1">
    <source>
        <dbReference type="EMBL" id="SET97870.1"/>
    </source>
</evidence>
<dbReference type="STRING" id="82805.SAMN04487998_3371"/>
<dbReference type="RefSeq" id="WP_092773731.1">
    <property type="nucleotide sequence ID" value="NZ_FOHS01000005.1"/>
</dbReference>
<name>A0A1I0ILD1_9BACT</name>
<gene>
    <name evidence="1" type="ORF">SAMN04487998_3371</name>
</gene>
<dbReference type="EMBL" id="FOHS01000005">
    <property type="protein sequence ID" value="SET97870.1"/>
    <property type="molecule type" value="Genomic_DNA"/>
</dbReference>
<dbReference type="Proteomes" id="UP000198697">
    <property type="component" value="Unassembled WGS sequence"/>
</dbReference>
<reference evidence="2" key="1">
    <citation type="submission" date="2016-10" db="EMBL/GenBank/DDBJ databases">
        <authorList>
            <person name="Varghese N."/>
            <person name="Submissions S."/>
        </authorList>
    </citation>
    <scope>NUCLEOTIDE SEQUENCE [LARGE SCALE GENOMIC DNA]</scope>
    <source>
        <strain evidence="2">DSM 15310</strain>
    </source>
</reference>
<accession>A0A1I0ILD1</accession>
<keyword evidence="2" id="KW-1185">Reference proteome</keyword>
<sequence length="1607" mass="179602">MLTGIVVNYNGTYGLIRANTGILYSFTVRQIKTSGAWRPAPQEAVIIKVQGKQHGVVRSVMKLPPGHLKSTLPSRMIPARFVGWGMAVSRFAPTIKLNSQLQAQHQVKPGSIILVRYEVKSDTNTLVNATELLVVPPNSEHCRSLATTLLADPAEMELGKKTLRKRLNDLGPVTTDEHYHYLRGLLQQWDAYSIEPLDLRFTFTPQQASLLAADGYAHYLSQEALVQLVGQATDPVSLRNAAYQLPAEDLARLARQRVTSLTSETPLVEYQTLGQWLKALPEHVRTEPLLQPLALSQLPLPEQARVSWWEQGLVPMPPLSFLTGELHRRLQLLVADPQQEQPLHQLLAACQHHACLEQTGRELLSALSVSERLSILRVVKPLVDNTTVTNWAAEFIIGQLAGDDLAAAWQGNELQWLPADFLAQQLLSTESDATTLVVLQRLAQLPDALEAVAAAGQQQPWQGQRASTIKLVLQQLYNTIRPAPTLYSWSPPKPVSAISVAWAQQALSSLQQSATDLPAAVWVSWWLEQLMPEPSAEIFLAHCLAEAGGQQQLGWARLSPAGASALAPLLLAWLAQVQPVAWLAQTRQTWSSYSHLAPLGQQVAAAIQATWPAAALVELWLLEESDQPSVQTLLTALAQAAPDGVRQILMAAEPSTLPALLNYSLAGRPTGPSAALELCLKVAGQHELTDYVELESWYNSLVQELAQELTPAQYSLYWQQQLLPPPRAEQLLTMVQVTPKADWPQLFQRCPVSLLQAYLPVLLASADVDEQQIKALLEALSSPTRFNISTLELRNELLAQLSHERQVQWWLEDVKAAIPAWEVIAHALADEQHSQWLAIAQKATRERLTQVLGLLPVASRQLVGVVADLLCHKRMFSGQNATARVPLLVQFAEIITQRWGQEPGLVLPWLSSLLQQCQAPSSSWTYSRYAEVENRGQARIKDLMQERVAPHLSALQQLECWVSGFISAHPAISNPELVAFVVRAMPTAAITRVATAYKLPEVLVKTWQALGHLKTVGFDKQFQALKPLLTEAAHFPGLLQEADAHLDPHLTPAQRALLWLFGYPGEAPTEGSYWTIAERMQGVIQLPSLGRELASIPWLAPTADELDEWLKEQYWEEHDQTLAEDTFKLVRSYHALAVVELPRWEELESELLLRCAGVVKVRLWMTLPADSQQRTFNYYSFRRGYSRLRTAEQREFLRQGQRYLLGAEKTEQEFKSVLHLRRRILHRQHNGVSVYRVSLAHCYCPQDGYLEVELAEKTHTLPFAYPQAQQEWNSRFIREPWAACKVMAHVDDLSGELLKIQGLEAALNQYPTDHEARATYHFQRERKVHGTTDNPLGYWEDERLHDELSSYLAELTDGTPFATVMLTEKLANRSASPVIVRPKLEAEVPSPAAVRSRGDDDDDDEVLLGLAMRPRQMVLRHSLVQDDVIFIWSPQFANSNRATYVFRAPARHYEQALERLTDLLENVSGIRSALLAPGLACHRLRCHLGYVRTIRGQRGKEQAFQAWRKRMDETLAAGPGRQHPYDADSNFIPLELHSPPAPAAAAVIPPSSALTTPPPAALPTEVKPLLAGLQLSSQQITAQRNQAQRMLQQLQRFNTLFLAGYPS</sequence>
<organism evidence="1 2">
    <name type="scientific">Hymenobacter actinosclerus</name>
    <dbReference type="NCBI Taxonomy" id="82805"/>
    <lineage>
        <taxon>Bacteria</taxon>
        <taxon>Pseudomonadati</taxon>
        <taxon>Bacteroidota</taxon>
        <taxon>Cytophagia</taxon>
        <taxon>Cytophagales</taxon>
        <taxon>Hymenobacteraceae</taxon>
        <taxon>Hymenobacter</taxon>
    </lineage>
</organism>
<evidence type="ECO:0000313" key="2">
    <source>
        <dbReference type="Proteomes" id="UP000198697"/>
    </source>
</evidence>
<proteinExistence type="predicted"/>
<protein>
    <submittedName>
        <fullName evidence="1">Uncharacterized protein</fullName>
    </submittedName>
</protein>